<organism evidence="2 3">
    <name type="scientific">Acinetobacter baumannii</name>
    <dbReference type="NCBI Taxonomy" id="470"/>
    <lineage>
        <taxon>Bacteria</taxon>
        <taxon>Pseudomonadati</taxon>
        <taxon>Pseudomonadota</taxon>
        <taxon>Gammaproteobacteria</taxon>
        <taxon>Moraxellales</taxon>
        <taxon>Moraxellaceae</taxon>
        <taxon>Acinetobacter</taxon>
        <taxon>Acinetobacter calcoaceticus/baumannii complex</taxon>
    </lineage>
</organism>
<proteinExistence type="predicted"/>
<gene>
    <name evidence="2" type="ORF">CV954_013570</name>
</gene>
<dbReference type="PROSITE" id="PS51257">
    <property type="entry name" value="PROKAR_LIPOPROTEIN"/>
    <property type="match status" value="1"/>
</dbReference>
<evidence type="ECO:0000313" key="2">
    <source>
        <dbReference type="EMBL" id="PQL82088.1"/>
    </source>
</evidence>
<keyword evidence="1" id="KW-0732">Signal</keyword>
<dbReference type="AlphaFoldDB" id="A0AA44XPV6"/>
<dbReference type="RefSeq" id="WP_000790526.1">
    <property type="nucleotide sequence ID" value="NZ_CP196001.1"/>
</dbReference>
<reference evidence="2 3" key="1">
    <citation type="submission" date="2018-02" db="EMBL/GenBank/DDBJ databases">
        <title>Acinetobacter baumanii whole genome sequence.</title>
        <authorList>
            <person name="Qasim Z.J."/>
        </authorList>
    </citation>
    <scope>NUCLEOTIDE SEQUENCE [LARGE SCALE GENOMIC DNA]</scope>
    <source>
        <strain evidence="2 3">ZQ8</strain>
    </source>
</reference>
<comment type="caution">
    <text evidence="2">The sequence shown here is derived from an EMBL/GenBank/DDBJ whole genome shotgun (WGS) entry which is preliminary data.</text>
</comment>
<accession>A0AA44XPV6</accession>
<evidence type="ECO:0000313" key="3">
    <source>
        <dbReference type="Proteomes" id="UP000233757"/>
    </source>
</evidence>
<dbReference type="Proteomes" id="UP000233757">
    <property type="component" value="Unassembled WGS sequence"/>
</dbReference>
<feature type="signal peptide" evidence="1">
    <location>
        <begin position="1"/>
        <end position="22"/>
    </location>
</feature>
<dbReference type="EMBL" id="PHJU02000030">
    <property type="protein sequence ID" value="PQL82088.1"/>
    <property type="molecule type" value="Genomic_DNA"/>
</dbReference>
<name>A0AA44XPV6_ACIBA</name>
<feature type="chain" id="PRO_5041329469" description="Lipoprotein" evidence="1">
    <location>
        <begin position="23"/>
        <end position="210"/>
    </location>
</feature>
<sequence length="210" mass="24112">MKNIYILTCSALLLMGCQTTLSMKNSITFVVGPSQHSLSFVFKNNWPLCGNFYDHNGNMPAKRQTKYLTHDNTCKIEPEGYVPEKIIIEYAPWLTYEEQVKAGMGNSRTAFNLDNIPLGKQPPLETLLAYDKKNEKKIQLAIDRLPTSSWKQVVLYPPQEVAKYKNQLPEGKGNKSRGKEIHYIISLNPNGSYTITTKLYWTEPYQKNWN</sequence>
<evidence type="ECO:0000256" key="1">
    <source>
        <dbReference type="SAM" id="SignalP"/>
    </source>
</evidence>
<protein>
    <recommendedName>
        <fullName evidence="4">Lipoprotein</fullName>
    </recommendedName>
</protein>
<evidence type="ECO:0008006" key="4">
    <source>
        <dbReference type="Google" id="ProtNLM"/>
    </source>
</evidence>